<evidence type="ECO:0000256" key="2">
    <source>
        <dbReference type="SAM" id="SignalP"/>
    </source>
</evidence>
<name>A0A6G7LR76_9GAMM</name>
<dbReference type="RefSeq" id="WP_165564840.1">
    <property type="nucleotide sequence ID" value="NZ_CP045857.1"/>
</dbReference>
<dbReference type="KEGG" id="schk:GII14_08240"/>
<organism evidence="3 4">
    <name type="scientific">Shewanella chilikensis</name>
    <dbReference type="NCBI Taxonomy" id="558541"/>
    <lineage>
        <taxon>Bacteria</taxon>
        <taxon>Pseudomonadati</taxon>
        <taxon>Pseudomonadota</taxon>
        <taxon>Gammaproteobacteria</taxon>
        <taxon>Alteromonadales</taxon>
        <taxon>Shewanellaceae</taxon>
        <taxon>Shewanella</taxon>
    </lineage>
</organism>
<dbReference type="EMBL" id="CP045857">
    <property type="protein sequence ID" value="QIJ04145.1"/>
    <property type="molecule type" value="Genomic_DNA"/>
</dbReference>
<keyword evidence="2" id="KW-0732">Signal</keyword>
<reference evidence="3 4" key="1">
    <citation type="submission" date="2019-11" db="EMBL/GenBank/DDBJ databases">
        <title>Complete Genome Sequence of Shewanella chilikensis Strain DC57, Isolated from Corroded Seal Rings at a floating production facility in Australia.</title>
        <authorList>
            <person name="Salgar-Chaparro S.J."/>
            <person name="Castillo-Villamizar G.A."/>
            <person name="Poehlein A."/>
            <person name="Daniel R."/>
            <person name="Machuca L."/>
        </authorList>
    </citation>
    <scope>NUCLEOTIDE SEQUENCE [LARGE SCALE GENOMIC DNA]</scope>
    <source>
        <strain evidence="3 4">DC57</strain>
    </source>
</reference>
<dbReference type="Proteomes" id="UP000502117">
    <property type="component" value="Chromosome"/>
</dbReference>
<proteinExistence type="predicted"/>
<dbReference type="InterPro" id="IPR021241">
    <property type="entry name" value="CsiV"/>
</dbReference>
<evidence type="ECO:0000256" key="1">
    <source>
        <dbReference type="SAM" id="MobiDB-lite"/>
    </source>
</evidence>
<sequence length="376" mass="41405">MYRNMLATLVLGLTLSPVLQAAQYPWYEVEVYLFERPGPSTEKWPDTPLELKLNKTIDLITPQVATEISSGSMAGGDCDPQWQSQSAGSAADKALNNDASGSQHGRPLQAGQVISLAQADNTTQADATALPCQQRQAEIRMPKQLPVNISPRDSSTASQPGALLLSESRAQFGGVINALKRQRGLKGLLHLTWQQQMKPRHRAEALHLFGGRNFGSDFKLSGLPQSQLDTASNSSLNGLSEDLSEEKLPEQALDNGLGEPTQMGSEEYAALGSLMVPQTPKAVWELDGLLNIYLSHYLYVETRFNLREAGYKSLATQEGEPELQTPFLYSIPMEQNRRIRSGEIHYFDHPRMGMILQVRRMAQPGSQTQADSGEEL</sequence>
<evidence type="ECO:0008006" key="5">
    <source>
        <dbReference type="Google" id="ProtNLM"/>
    </source>
</evidence>
<evidence type="ECO:0000313" key="3">
    <source>
        <dbReference type="EMBL" id="QIJ04145.1"/>
    </source>
</evidence>
<feature type="chain" id="PRO_5026173419" description="Peptidoglycan binding protein CsiV" evidence="2">
    <location>
        <begin position="22"/>
        <end position="376"/>
    </location>
</feature>
<feature type="signal peptide" evidence="2">
    <location>
        <begin position="1"/>
        <end position="21"/>
    </location>
</feature>
<dbReference type="AlphaFoldDB" id="A0A6G7LR76"/>
<accession>A0A6G7LR76</accession>
<protein>
    <recommendedName>
        <fullName evidence="5">Peptidoglycan binding protein CsiV</fullName>
    </recommendedName>
</protein>
<feature type="region of interest" description="Disordered" evidence="1">
    <location>
        <begin position="70"/>
        <end position="106"/>
    </location>
</feature>
<gene>
    <name evidence="3" type="ORF">GII14_08240</name>
</gene>
<dbReference type="Pfam" id="PF10972">
    <property type="entry name" value="CsiV"/>
    <property type="match status" value="1"/>
</dbReference>
<evidence type="ECO:0000313" key="4">
    <source>
        <dbReference type="Proteomes" id="UP000502117"/>
    </source>
</evidence>